<organism evidence="3 4">
    <name type="scientific">Fragilariopsis cylindrus CCMP1102</name>
    <dbReference type="NCBI Taxonomy" id="635003"/>
    <lineage>
        <taxon>Eukaryota</taxon>
        <taxon>Sar</taxon>
        <taxon>Stramenopiles</taxon>
        <taxon>Ochrophyta</taxon>
        <taxon>Bacillariophyta</taxon>
        <taxon>Bacillariophyceae</taxon>
        <taxon>Bacillariophycidae</taxon>
        <taxon>Bacillariales</taxon>
        <taxon>Bacillariaceae</taxon>
        <taxon>Fragilariopsis</taxon>
    </lineage>
</organism>
<evidence type="ECO:0000313" key="3">
    <source>
        <dbReference type="EMBL" id="OEU11673.1"/>
    </source>
</evidence>
<dbReference type="SUPFAM" id="SSF55486">
    <property type="entry name" value="Metalloproteases ('zincins'), catalytic domain"/>
    <property type="match status" value="1"/>
</dbReference>
<feature type="domain" description="Peptidase M6-like" evidence="2">
    <location>
        <begin position="260"/>
        <end position="457"/>
    </location>
</feature>
<keyword evidence="3" id="KW-0645">Protease</keyword>
<dbReference type="AlphaFoldDB" id="A0A1E7F1I7"/>
<dbReference type="KEGG" id="fcy:FRACYDRAFT_263278"/>
<dbReference type="Proteomes" id="UP000095751">
    <property type="component" value="Unassembled WGS sequence"/>
</dbReference>
<dbReference type="NCBIfam" id="TIGR03296">
    <property type="entry name" value="M6dom_TIGR03296"/>
    <property type="match status" value="1"/>
</dbReference>
<feature type="region of interest" description="Disordered" evidence="1">
    <location>
        <begin position="110"/>
        <end position="188"/>
    </location>
</feature>
<evidence type="ECO:0000313" key="4">
    <source>
        <dbReference type="Proteomes" id="UP000095751"/>
    </source>
</evidence>
<keyword evidence="4" id="KW-1185">Reference proteome</keyword>
<dbReference type="InterPro" id="IPR024079">
    <property type="entry name" value="MetalloPept_cat_dom_sf"/>
</dbReference>
<dbReference type="EMBL" id="KV784366">
    <property type="protein sequence ID" value="OEU11673.1"/>
    <property type="molecule type" value="Genomic_DNA"/>
</dbReference>
<keyword evidence="3" id="KW-0482">Metalloprotease</keyword>
<feature type="compositionally biased region" description="Basic and acidic residues" evidence="1">
    <location>
        <begin position="125"/>
        <end position="143"/>
    </location>
</feature>
<accession>A0A1E7F1I7</accession>
<dbReference type="InParanoid" id="A0A1E7F1I7"/>
<proteinExistence type="predicted"/>
<sequence>MQRRRLVLPPSISNSNNGITVLMKGILTALLRNGISFLLVWTMISTPTTQAMMASPHVFFVEQFEDTIGLKIKGDEHEHWVTDIDDYTVVKNEKGEYRYAELSVDRKKLVPSNKKVGKSSNQKYSESKVWKKNIRPDKDEYNDHNANIILDGGPAVGTPSTSSKRRARSPRGGNSSCDDNGGAGDIPYAGSLRNKKVIYEREEHHRRTASTAPVIGTLKNLVILLKFKDHKNQNRSVPSKDDVSVLMNSEVVDEDLAPTGSLKMIYWENSYGQLTIESEVTDWIDVKEDESYYANGQSGIETTEKKFHEALKDALDQLESENLNFTKFDKDGDDNIDGITFLTSGYGAEWGNVDEYGASYDDRIWSHKWRIQWRSSKTGVRVSDYHVSPSLWGTSGSKIGRVGVIAHEIGHFLGLPDLYDTDNSGNGLGFFCMMANSWGYDGSQRYPPHLSAWSKALLGWITPQTPSIGEEHRVARSEGYATSEAPHHVFKIGDGKFGFPPNEYLMIEYRKTDWLKGGIAIYHVDEKPQTYNNEGYPGQIQDEMKWPSNGNHYKVALMAADGNYELEKRINQGNSDDLYSMNQSLLPSKDANGPFPNTDSYQDGNIDRTGVQIYVTSDTDESYMTFLFSHGINVTEPSQLLVSENFDAGSSVFSFGSTAKVVSKDKCKGGRCVMIKKNKKNKSTSTMSVTIPTSYLVKIEVAFEFYADRFKKGEAIILEYSSVGARTEEWDPVQSWVKGGVNTFVNRKWISTTLDWFLPEMDASSIVLRFRTTSQRKKLFVDNVILQGKW</sequence>
<protein>
    <submittedName>
        <fullName evidence="3">M6 metalloprotease</fullName>
    </submittedName>
</protein>
<dbReference type="Gene3D" id="3.40.390.10">
    <property type="entry name" value="Collagenase (Catalytic Domain)"/>
    <property type="match status" value="1"/>
</dbReference>
<dbReference type="GO" id="GO:0008237">
    <property type="term" value="F:metallopeptidase activity"/>
    <property type="evidence" value="ECO:0007669"/>
    <property type="project" value="UniProtKB-KW"/>
</dbReference>
<evidence type="ECO:0000259" key="2">
    <source>
        <dbReference type="Pfam" id="PF05547"/>
    </source>
</evidence>
<name>A0A1E7F1I7_9STRA</name>
<dbReference type="OrthoDB" id="9986966at2759"/>
<dbReference type="GO" id="GO:0006508">
    <property type="term" value="P:proteolysis"/>
    <property type="evidence" value="ECO:0007669"/>
    <property type="project" value="UniProtKB-KW"/>
</dbReference>
<dbReference type="Pfam" id="PF05547">
    <property type="entry name" value="Peptidase_M6"/>
    <property type="match status" value="1"/>
</dbReference>
<gene>
    <name evidence="3" type="ORF">FRACYDRAFT_263278</name>
</gene>
<reference evidence="3 4" key="1">
    <citation type="submission" date="2016-09" db="EMBL/GenBank/DDBJ databases">
        <title>Extensive genetic diversity and differential bi-allelic expression allows diatom success in the polar Southern Ocean.</title>
        <authorList>
            <consortium name="DOE Joint Genome Institute"/>
            <person name="Mock T."/>
            <person name="Otillar R.P."/>
            <person name="Strauss J."/>
            <person name="Dupont C."/>
            <person name="Frickenhaus S."/>
            <person name="Maumus F."/>
            <person name="Mcmullan M."/>
            <person name="Sanges R."/>
            <person name="Schmutz J."/>
            <person name="Toseland A."/>
            <person name="Valas R."/>
            <person name="Veluchamy A."/>
            <person name="Ward B.J."/>
            <person name="Allen A."/>
            <person name="Barry K."/>
            <person name="Falciatore A."/>
            <person name="Ferrante M."/>
            <person name="Fortunato A.E."/>
            <person name="Gloeckner G."/>
            <person name="Gruber A."/>
            <person name="Hipkin R."/>
            <person name="Janech M."/>
            <person name="Kroth P."/>
            <person name="Leese F."/>
            <person name="Lindquist E."/>
            <person name="Lyon B.R."/>
            <person name="Martin J."/>
            <person name="Mayer C."/>
            <person name="Parker M."/>
            <person name="Quesneville H."/>
            <person name="Raymond J."/>
            <person name="Uhlig C."/>
            <person name="Valentin K.U."/>
            <person name="Worden A.Z."/>
            <person name="Armbrust E.V."/>
            <person name="Bowler C."/>
            <person name="Green B."/>
            <person name="Moulton V."/>
            <person name="Van Oosterhout C."/>
            <person name="Grigoriev I."/>
        </authorList>
    </citation>
    <scope>NUCLEOTIDE SEQUENCE [LARGE SCALE GENOMIC DNA]</scope>
    <source>
        <strain evidence="3 4">CCMP1102</strain>
    </source>
</reference>
<keyword evidence="3" id="KW-0378">Hydrolase</keyword>
<dbReference type="PANTHER" id="PTHR41775">
    <property type="entry name" value="SECRETED PROTEIN-RELATED"/>
    <property type="match status" value="1"/>
</dbReference>
<dbReference type="PANTHER" id="PTHR41775:SF1">
    <property type="entry name" value="PEPTIDASE M6-LIKE DOMAIN-CONTAINING PROTEIN"/>
    <property type="match status" value="1"/>
</dbReference>
<dbReference type="InterPro" id="IPR008757">
    <property type="entry name" value="Peptidase_M6-like_domain"/>
</dbReference>
<evidence type="ECO:0000256" key="1">
    <source>
        <dbReference type="SAM" id="MobiDB-lite"/>
    </source>
</evidence>